<reference evidence="3" key="2">
    <citation type="submission" date="2023-06" db="EMBL/GenBank/DDBJ databases">
        <authorList>
            <consortium name="Lawrence Berkeley National Laboratory"/>
            <person name="Haridas S."/>
            <person name="Hensen N."/>
            <person name="Bonometti L."/>
            <person name="Westerberg I."/>
            <person name="Brannstrom I.O."/>
            <person name="Guillou S."/>
            <person name="Cros-Aarteil S."/>
            <person name="Calhoun S."/>
            <person name="Kuo A."/>
            <person name="Mondo S."/>
            <person name="Pangilinan J."/>
            <person name="Riley R."/>
            <person name="Labutti K."/>
            <person name="Andreopoulos B."/>
            <person name="Lipzen A."/>
            <person name="Chen C."/>
            <person name="Yanf M."/>
            <person name="Daum C."/>
            <person name="Ng V."/>
            <person name="Clum A."/>
            <person name="Steindorff A."/>
            <person name="Ohm R."/>
            <person name="Martin F."/>
            <person name="Silar P."/>
            <person name="Natvig D."/>
            <person name="Lalanne C."/>
            <person name="Gautier V."/>
            <person name="Ament-Velasquez S.L."/>
            <person name="Kruys A."/>
            <person name="Hutchinson M.I."/>
            <person name="Powell A.J."/>
            <person name="Barry K."/>
            <person name="Miller A.N."/>
            <person name="Grigoriev I.V."/>
            <person name="Debuchy R."/>
            <person name="Gladieux P."/>
            <person name="Thoren M.H."/>
            <person name="Johannesson H."/>
        </authorList>
    </citation>
    <scope>NUCLEOTIDE SEQUENCE</scope>
    <source>
        <strain evidence="3">SMH4131-1</strain>
    </source>
</reference>
<evidence type="ECO:0000259" key="2">
    <source>
        <dbReference type="Pfam" id="PF22980"/>
    </source>
</evidence>
<feature type="region of interest" description="Disordered" evidence="1">
    <location>
        <begin position="59"/>
        <end position="83"/>
    </location>
</feature>
<name>A0AAE0I9B7_9PEZI</name>
<dbReference type="Pfam" id="PF22980">
    <property type="entry name" value="Myb_DNA-bind_8"/>
    <property type="match status" value="1"/>
</dbReference>
<proteinExistence type="predicted"/>
<protein>
    <recommendedName>
        <fullName evidence="2">Myb-like DNA-binding domain-containing protein</fullName>
    </recommendedName>
</protein>
<gene>
    <name evidence="3" type="ORF">B0T19DRAFT_444754</name>
</gene>
<keyword evidence="4" id="KW-1185">Reference proteome</keyword>
<dbReference type="InterPro" id="IPR054505">
    <property type="entry name" value="Myb_DNA-bind_8"/>
</dbReference>
<accession>A0AAE0I9B7</accession>
<sequence>MSSNDETMKRLLFAILQQKDLKDIDWEKVANSPYLPQKISNGHAARMRYARYKQTVMGTEPQRRNRANPIKARVTKRKNAEKAKMDEASEYIIKSEPALDHHQHDGAFSDAHSVQPPQSPVIKDEGLPAPDAGLYLTSITTTTSKIQSRPDNTRLLTPCSDSDAALASPPGFTQSPVNELLHADASLDFPSQAQCSHPQAVPWHQSPAYAGFAVGYSMDNYSNAYYDHQPDQHAADELGLRDGIADHEDDHVMVKHEEWDSQYC</sequence>
<comment type="caution">
    <text evidence="3">The sequence shown here is derived from an EMBL/GenBank/DDBJ whole genome shotgun (WGS) entry which is preliminary data.</text>
</comment>
<dbReference type="AlphaFoldDB" id="A0AAE0I9B7"/>
<organism evidence="3 4">
    <name type="scientific">Cercophora scortea</name>
    <dbReference type="NCBI Taxonomy" id="314031"/>
    <lineage>
        <taxon>Eukaryota</taxon>
        <taxon>Fungi</taxon>
        <taxon>Dikarya</taxon>
        <taxon>Ascomycota</taxon>
        <taxon>Pezizomycotina</taxon>
        <taxon>Sordariomycetes</taxon>
        <taxon>Sordariomycetidae</taxon>
        <taxon>Sordariales</taxon>
        <taxon>Lasiosphaeriaceae</taxon>
        <taxon>Cercophora</taxon>
    </lineage>
</organism>
<evidence type="ECO:0000256" key="1">
    <source>
        <dbReference type="SAM" id="MobiDB-lite"/>
    </source>
</evidence>
<feature type="domain" description="Myb-like DNA-binding" evidence="2">
    <location>
        <begin position="5"/>
        <end position="55"/>
    </location>
</feature>
<evidence type="ECO:0000313" key="4">
    <source>
        <dbReference type="Proteomes" id="UP001286456"/>
    </source>
</evidence>
<dbReference type="Proteomes" id="UP001286456">
    <property type="component" value="Unassembled WGS sequence"/>
</dbReference>
<reference evidence="3" key="1">
    <citation type="journal article" date="2023" name="Mol. Phylogenet. Evol.">
        <title>Genome-scale phylogeny and comparative genomics of the fungal order Sordariales.</title>
        <authorList>
            <person name="Hensen N."/>
            <person name="Bonometti L."/>
            <person name="Westerberg I."/>
            <person name="Brannstrom I.O."/>
            <person name="Guillou S."/>
            <person name="Cros-Aarteil S."/>
            <person name="Calhoun S."/>
            <person name="Haridas S."/>
            <person name="Kuo A."/>
            <person name="Mondo S."/>
            <person name="Pangilinan J."/>
            <person name="Riley R."/>
            <person name="LaButti K."/>
            <person name="Andreopoulos B."/>
            <person name="Lipzen A."/>
            <person name="Chen C."/>
            <person name="Yan M."/>
            <person name="Daum C."/>
            <person name="Ng V."/>
            <person name="Clum A."/>
            <person name="Steindorff A."/>
            <person name="Ohm R.A."/>
            <person name="Martin F."/>
            <person name="Silar P."/>
            <person name="Natvig D.O."/>
            <person name="Lalanne C."/>
            <person name="Gautier V."/>
            <person name="Ament-Velasquez S.L."/>
            <person name="Kruys A."/>
            <person name="Hutchinson M.I."/>
            <person name="Powell A.J."/>
            <person name="Barry K."/>
            <person name="Miller A.N."/>
            <person name="Grigoriev I.V."/>
            <person name="Debuchy R."/>
            <person name="Gladieux P."/>
            <person name="Hiltunen Thoren M."/>
            <person name="Johannesson H."/>
        </authorList>
    </citation>
    <scope>NUCLEOTIDE SEQUENCE</scope>
    <source>
        <strain evidence="3">SMH4131-1</strain>
    </source>
</reference>
<feature type="region of interest" description="Disordered" evidence="1">
    <location>
        <begin position="102"/>
        <end position="127"/>
    </location>
</feature>
<dbReference type="EMBL" id="JAUEPO010000005">
    <property type="protein sequence ID" value="KAK3320953.1"/>
    <property type="molecule type" value="Genomic_DNA"/>
</dbReference>
<evidence type="ECO:0000313" key="3">
    <source>
        <dbReference type="EMBL" id="KAK3320953.1"/>
    </source>
</evidence>